<evidence type="ECO:0008006" key="3">
    <source>
        <dbReference type="Google" id="ProtNLM"/>
    </source>
</evidence>
<dbReference type="AlphaFoldDB" id="A0A137NPY4"/>
<gene>
    <name evidence="1" type="ORF">CONCODRAFT_156749</name>
</gene>
<name>A0A137NPY4_CONC2</name>
<organism evidence="1 2">
    <name type="scientific">Conidiobolus coronatus (strain ATCC 28846 / CBS 209.66 / NRRL 28638)</name>
    <name type="common">Delacroixia coronata</name>
    <dbReference type="NCBI Taxonomy" id="796925"/>
    <lineage>
        <taxon>Eukaryota</taxon>
        <taxon>Fungi</taxon>
        <taxon>Fungi incertae sedis</taxon>
        <taxon>Zoopagomycota</taxon>
        <taxon>Entomophthoromycotina</taxon>
        <taxon>Entomophthoromycetes</taxon>
        <taxon>Entomophthorales</taxon>
        <taxon>Ancylistaceae</taxon>
        <taxon>Conidiobolus</taxon>
    </lineage>
</organism>
<dbReference type="SUPFAM" id="SSF52047">
    <property type="entry name" value="RNI-like"/>
    <property type="match status" value="1"/>
</dbReference>
<accession>A0A137NPY4</accession>
<dbReference type="InterPro" id="IPR032675">
    <property type="entry name" value="LRR_dom_sf"/>
</dbReference>
<evidence type="ECO:0000313" key="2">
    <source>
        <dbReference type="Proteomes" id="UP000070444"/>
    </source>
</evidence>
<reference evidence="1 2" key="1">
    <citation type="journal article" date="2015" name="Genome Biol. Evol.">
        <title>Phylogenomic analyses indicate that early fungi evolved digesting cell walls of algal ancestors of land plants.</title>
        <authorList>
            <person name="Chang Y."/>
            <person name="Wang S."/>
            <person name="Sekimoto S."/>
            <person name="Aerts A.L."/>
            <person name="Choi C."/>
            <person name="Clum A."/>
            <person name="LaButti K.M."/>
            <person name="Lindquist E.A."/>
            <person name="Yee Ngan C."/>
            <person name="Ohm R.A."/>
            <person name="Salamov A.A."/>
            <person name="Grigoriev I.V."/>
            <person name="Spatafora J.W."/>
            <person name="Berbee M.L."/>
        </authorList>
    </citation>
    <scope>NUCLEOTIDE SEQUENCE [LARGE SCALE GENOMIC DNA]</scope>
    <source>
        <strain evidence="1 2">NRRL 28638</strain>
    </source>
</reference>
<proteinExistence type="predicted"/>
<dbReference type="Proteomes" id="UP000070444">
    <property type="component" value="Unassembled WGS sequence"/>
</dbReference>
<sequence>MELSIDMLNLPINLKDLTISNCELYIYSFITTDEGMIYFKRDSIEMVPLIFKISHLDSFYIYNGNGEDKLLRFLKLNRQLKSLKLESGYISQDLLNYIANGSSSLTELSIEKYLYHINNLSIPKFNFITELKLGQFQLYRTLGANICLNCPNLINLTITLTNGDINKQFNIMLESLAKSFKNLKKFELIVKGVYMRSLNFRFLTTIHTLIIRNYYKSAINLQAKQFPSQFRYPRDILIPSGKVIALNK</sequence>
<dbReference type="EMBL" id="KQ965159">
    <property type="protein sequence ID" value="KXN64809.1"/>
    <property type="molecule type" value="Genomic_DNA"/>
</dbReference>
<keyword evidence="2" id="KW-1185">Reference proteome</keyword>
<protein>
    <recommendedName>
        <fullName evidence="3">F-box domain-containing protein</fullName>
    </recommendedName>
</protein>
<dbReference type="Gene3D" id="3.80.10.10">
    <property type="entry name" value="Ribonuclease Inhibitor"/>
    <property type="match status" value="1"/>
</dbReference>
<evidence type="ECO:0000313" key="1">
    <source>
        <dbReference type="EMBL" id="KXN64809.1"/>
    </source>
</evidence>